<reference evidence="1" key="1">
    <citation type="submission" date="2023-03" db="EMBL/GenBank/DDBJ databases">
        <title>Massive genome expansion in bonnet fungi (Mycena s.s.) driven by repeated elements and novel gene families across ecological guilds.</title>
        <authorList>
            <consortium name="Lawrence Berkeley National Laboratory"/>
            <person name="Harder C.B."/>
            <person name="Miyauchi S."/>
            <person name="Viragh M."/>
            <person name="Kuo A."/>
            <person name="Thoen E."/>
            <person name="Andreopoulos B."/>
            <person name="Lu D."/>
            <person name="Skrede I."/>
            <person name="Drula E."/>
            <person name="Henrissat B."/>
            <person name="Morin E."/>
            <person name="Kohler A."/>
            <person name="Barry K."/>
            <person name="LaButti K."/>
            <person name="Morin E."/>
            <person name="Salamov A."/>
            <person name="Lipzen A."/>
            <person name="Mereny Z."/>
            <person name="Hegedus B."/>
            <person name="Baldrian P."/>
            <person name="Stursova M."/>
            <person name="Weitz H."/>
            <person name="Taylor A."/>
            <person name="Grigoriev I.V."/>
            <person name="Nagy L.G."/>
            <person name="Martin F."/>
            <person name="Kauserud H."/>
        </authorList>
    </citation>
    <scope>NUCLEOTIDE SEQUENCE</scope>
    <source>
        <strain evidence="1">CBHHK002</strain>
    </source>
</reference>
<protein>
    <submittedName>
        <fullName evidence="1">Uncharacterized protein</fullName>
    </submittedName>
</protein>
<dbReference type="InterPro" id="IPR035979">
    <property type="entry name" value="RBD_domain_sf"/>
</dbReference>
<dbReference type="AlphaFoldDB" id="A0AAD6ZK06"/>
<comment type="caution">
    <text evidence="1">The sequence shown here is derived from an EMBL/GenBank/DDBJ whole genome shotgun (WGS) entry which is preliminary data.</text>
</comment>
<sequence length="118" mass="13419">RRRTGQQLAYAKVEFTTTEAVKHAIDNGLYWQGKHIRVCKLEEEVWCCVKCQKFDRHLAFVSKSAADGCSHCVEAYRTLDCPVTDSGPMRCSNCKVDGHSAASRTCPFFQSEQQKRNE</sequence>
<dbReference type="SUPFAM" id="SSF54928">
    <property type="entry name" value="RNA-binding domain, RBD"/>
    <property type="match status" value="1"/>
</dbReference>
<dbReference type="Proteomes" id="UP001218218">
    <property type="component" value="Unassembled WGS sequence"/>
</dbReference>
<accession>A0AAD6ZK06</accession>
<evidence type="ECO:0000313" key="1">
    <source>
        <dbReference type="EMBL" id="KAJ7325891.1"/>
    </source>
</evidence>
<proteinExistence type="predicted"/>
<dbReference type="Gene3D" id="3.30.70.330">
    <property type="match status" value="1"/>
</dbReference>
<name>A0AAD6ZK06_9AGAR</name>
<dbReference type="InterPro" id="IPR012677">
    <property type="entry name" value="Nucleotide-bd_a/b_plait_sf"/>
</dbReference>
<evidence type="ECO:0000313" key="2">
    <source>
        <dbReference type="Proteomes" id="UP001218218"/>
    </source>
</evidence>
<keyword evidence="2" id="KW-1185">Reference proteome</keyword>
<feature type="non-terminal residue" evidence="1">
    <location>
        <position position="1"/>
    </location>
</feature>
<dbReference type="EMBL" id="JARIHO010000043">
    <property type="protein sequence ID" value="KAJ7325891.1"/>
    <property type="molecule type" value="Genomic_DNA"/>
</dbReference>
<gene>
    <name evidence="1" type="ORF">DFH08DRAFT_711155</name>
</gene>
<organism evidence="1 2">
    <name type="scientific">Mycena albidolilacea</name>
    <dbReference type="NCBI Taxonomy" id="1033008"/>
    <lineage>
        <taxon>Eukaryota</taxon>
        <taxon>Fungi</taxon>
        <taxon>Dikarya</taxon>
        <taxon>Basidiomycota</taxon>
        <taxon>Agaricomycotina</taxon>
        <taxon>Agaricomycetes</taxon>
        <taxon>Agaricomycetidae</taxon>
        <taxon>Agaricales</taxon>
        <taxon>Marasmiineae</taxon>
        <taxon>Mycenaceae</taxon>
        <taxon>Mycena</taxon>
    </lineage>
</organism>
<dbReference type="GO" id="GO:0003676">
    <property type="term" value="F:nucleic acid binding"/>
    <property type="evidence" value="ECO:0007669"/>
    <property type="project" value="InterPro"/>
</dbReference>